<organism evidence="1 2">
    <name type="scientific">Candidatus Ornithospirochaeta stercoripullorum</name>
    <dbReference type="NCBI Taxonomy" id="2840899"/>
    <lineage>
        <taxon>Bacteria</taxon>
        <taxon>Pseudomonadati</taxon>
        <taxon>Spirochaetota</taxon>
        <taxon>Spirochaetia</taxon>
        <taxon>Spirochaetales</taxon>
        <taxon>Spirochaetaceae</taxon>
        <taxon>Spirochaetaceae incertae sedis</taxon>
        <taxon>Candidatus Ornithospirochaeta</taxon>
    </lineage>
</organism>
<reference evidence="1" key="2">
    <citation type="journal article" date="2021" name="PeerJ">
        <title>Extensive microbial diversity within the chicken gut microbiome revealed by metagenomics and culture.</title>
        <authorList>
            <person name="Gilroy R."/>
            <person name="Ravi A."/>
            <person name="Getino M."/>
            <person name="Pursley I."/>
            <person name="Horton D.L."/>
            <person name="Alikhan N.F."/>
            <person name="Baker D."/>
            <person name="Gharbi K."/>
            <person name="Hall N."/>
            <person name="Watson M."/>
            <person name="Adriaenssens E.M."/>
            <person name="Foster-Nyarko E."/>
            <person name="Jarju S."/>
            <person name="Secka A."/>
            <person name="Antonio M."/>
            <person name="Oren A."/>
            <person name="Chaudhuri R.R."/>
            <person name="La Ragione R."/>
            <person name="Hildebrand F."/>
            <person name="Pallen M.J."/>
        </authorList>
    </citation>
    <scope>NUCLEOTIDE SEQUENCE</scope>
    <source>
        <strain evidence="1">7293</strain>
    </source>
</reference>
<sequence>MDYKVEEVNSGIFTCTLRANEVEKVINKMESDGYKFESMEPVVGRCCLCFSRYKMIVVFSK</sequence>
<dbReference type="Proteomes" id="UP000823615">
    <property type="component" value="Unassembled WGS sequence"/>
</dbReference>
<gene>
    <name evidence="1" type="ORF">IAA97_00120</name>
</gene>
<evidence type="ECO:0000313" key="2">
    <source>
        <dbReference type="Proteomes" id="UP000823615"/>
    </source>
</evidence>
<proteinExistence type="predicted"/>
<dbReference type="EMBL" id="JADIMT010000003">
    <property type="protein sequence ID" value="MBO8435375.1"/>
    <property type="molecule type" value="Genomic_DNA"/>
</dbReference>
<reference evidence="1" key="1">
    <citation type="submission" date="2020-10" db="EMBL/GenBank/DDBJ databases">
        <authorList>
            <person name="Gilroy R."/>
        </authorList>
    </citation>
    <scope>NUCLEOTIDE SEQUENCE</scope>
    <source>
        <strain evidence="1">7293</strain>
    </source>
</reference>
<name>A0A9D9DYH9_9SPIO</name>
<evidence type="ECO:0000313" key="1">
    <source>
        <dbReference type="EMBL" id="MBO8435375.1"/>
    </source>
</evidence>
<accession>A0A9D9DYH9</accession>
<comment type="caution">
    <text evidence="1">The sequence shown here is derived from an EMBL/GenBank/DDBJ whole genome shotgun (WGS) entry which is preliminary data.</text>
</comment>
<dbReference type="AlphaFoldDB" id="A0A9D9DYH9"/>
<protein>
    <recommendedName>
        <fullName evidence="3">DUF4177 domain-containing protein</fullName>
    </recommendedName>
</protein>
<evidence type="ECO:0008006" key="3">
    <source>
        <dbReference type="Google" id="ProtNLM"/>
    </source>
</evidence>